<keyword evidence="2" id="KW-1185">Reference proteome</keyword>
<name>A0A7W7LLI5_9ACTN</name>
<evidence type="ECO:0000313" key="2">
    <source>
        <dbReference type="Proteomes" id="UP000556084"/>
    </source>
</evidence>
<reference evidence="1 2" key="1">
    <citation type="submission" date="2020-08" db="EMBL/GenBank/DDBJ databases">
        <title>Genomic Encyclopedia of Type Strains, Phase III (KMG-III): the genomes of soil and plant-associated and newly described type strains.</title>
        <authorList>
            <person name="Whitman W."/>
        </authorList>
    </citation>
    <scope>NUCLEOTIDE SEQUENCE [LARGE SCALE GENOMIC DNA]</scope>
    <source>
        <strain evidence="1 2">CECT 3266</strain>
    </source>
</reference>
<dbReference type="AlphaFoldDB" id="A0A7W7LLI5"/>
<proteinExistence type="predicted"/>
<comment type="caution">
    <text evidence="1">The sequence shown here is derived from an EMBL/GenBank/DDBJ whole genome shotgun (WGS) entry which is preliminary data.</text>
</comment>
<sequence>MAYRIGAYVVDTRENRIAQVIGNRGSRVQVRQSGGGLEWEVPFPSLRLASRTEREGAGASVPGSLAGCTECVDLEAARREAVASGEEEAVVDATIAVRSHFRDAHLLSGRSW</sequence>
<protein>
    <submittedName>
        <fullName evidence="1">Uncharacterized protein</fullName>
    </submittedName>
</protein>
<gene>
    <name evidence="1" type="ORF">FHS39_000811</name>
</gene>
<dbReference type="RefSeq" id="WP_184346324.1">
    <property type="nucleotide sequence ID" value="NZ_JACHJH010000001.1"/>
</dbReference>
<evidence type="ECO:0000313" key="1">
    <source>
        <dbReference type="EMBL" id="MBB4891811.1"/>
    </source>
</evidence>
<dbReference type="EMBL" id="JACHJH010000001">
    <property type="protein sequence ID" value="MBB4891811.1"/>
    <property type="molecule type" value="Genomic_DNA"/>
</dbReference>
<dbReference type="Proteomes" id="UP000556084">
    <property type="component" value="Unassembled WGS sequence"/>
</dbReference>
<organism evidence="1 2">
    <name type="scientific">Streptomyces olivoverticillatus</name>
    <dbReference type="NCBI Taxonomy" id="66427"/>
    <lineage>
        <taxon>Bacteria</taxon>
        <taxon>Bacillati</taxon>
        <taxon>Actinomycetota</taxon>
        <taxon>Actinomycetes</taxon>
        <taxon>Kitasatosporales</taxon>
        <taxon>Streptomycetaceae</taxon>
        <taxon>Streptomyces</taxon>
    </lineage>
</organism>
<accession>A0A7W7LLI5</accession>